<proteinExistence type="predicted"/>
<accession>A0A6N7Y0R0</accession>
<evidence type="ECO:0000313" key="3">
    <source>
        <dbReference type="Proteomes" id="UP000469523"/>
    </source>
</evidence>
<protein>
    <submittedName>
        <fullName evidence="2">C39 family peptidase</fullName>
    </submittedName>
</protein>
<keyword evidence="3" id="KW-1185">Reference proteome</keyword>
<dbReference type="Gene3D" id="3.90.70.10">
    <property type="entry name" value="Cysteine proteinases"/>
    <property type="match status" value="1"/>
</dbReference>
<reference evidence="2 3" key="1">
    <citation type="submission" date="2019-09" db="EMBL/GenBank/DDBJ databases">
        <title>In-depth cultivation of the pig gut microbiome towards novel bacterial diversity and tailored functional studies.</title>
        <authorList>
            <person name="Wylensek D."/>
            <person name="Hitch T.C.A."/>
            <person name="Clavel T."/>
        </authorList>
    </citation>
    <scope>NUCLEOTIDE SEQUENCE [LARGE SCALE GENOMIC DNA]</scope>
    <source>
        <strain evidence="2 3">WCA3-693-APC-4?</strain>
    </source>
</reference>
<feature type="domain" description="Peptidase C39-like" evidence="1">
    <location>
        <begin position="90"/>
        <end position="220"/>
    </location>
</feature>
<name>A0A6N7Y0R0_9FIRM</name>
<dbReference type="AlphaFoldDB" id="A0A6N7Y0R0"/>
<organism evidence="2 3">
    <name type="scientific">Tissierella pigra</name>
    <dbReference type="NCBI Taxonomy" id="2607614"/>
    <lineage>
        <taxon>Bacteria</taxon>
        <taxon>Bacillati</taxon>
        <taxon>Bacillota</taxon>
        <taxon>Tissierellia</taxon>
        <taxon>Tissierellales</taxon>
        <taxon>Tissierellaceae</taxon>
        <taxon>Tissierella</taxon>
    </lineage>
</organism>
<sequence length="251" mass="28709">MRNKLKRFYILSGLIFNILTVSFSSVLAEGFIGDNFSADSHAPGFEQIEVQEQIKSQNEVSEKYFNMKRSQRLQKFYGNIQPYSYDSKRLNVPLRQQEETYYCGPASAQMTILYLQGQSPTQRTLASNMGTDKTGTMVYRLAQELNKYSRYEYTNTDSSNFVNDLIYSIDKGKPIIAHVRASSLPHSPGAGSGHFIVNTGYLWGMSGSSSEDIVYYNDPHYKNEYYGKYSCTWSQMVKAIDDRLGYYIRGI</sequence>
<dbReference type="EMBL" id="VUNQ01000033">
    <property type="protein sequence ID" value="MSU02444.1"/>
    <property type="molecule type" value="Genomic_DNA"/>
</dbReference>
<dbReference type="Proteomes" id="UP000469523">
    <property type="component" value="Unassembled WGS sequence"/>
</dbReference>
<evidence type="ECO:0000313" key="2">
    <source>
        <dbReference type="EMBL" id="MSU02444.1"/>
    </source>
</evidence>
<comment type="caution">
    <text evidence="2">The sequence shown here is derived from an EMBL/GenBank/DDBJ whole genome shotgun (WGS) entry which is preliminary data.</text>
</comment>
<evidence type="ECO:0000259" key="1">
    <source>
        <dbReference type="Pfam" id="PF13529"/>
    </source>
</evidence>
<dbReference type="Pfam" id="PF13529">
    <property type="entry name" value="Peptidase_C39_2"/>
    <property type="match status" value="1"/>
</dbReference>
<dbReference type="RefSeq" id="WP_154441312.1">
    <property type="nucleotide sequence ID" value="NZ_JAHLPJ010000001.1"/>
</dbReference>
<dbReference type="InterPro" id="IPR039564">
    <property type="entry name" value="Peptidase_C39-like"/>
</dbReference>
<gene>
    <name evidence="2" type="ORF">FYJ83_13360</name>
</gene>